<gene>
    <name evidence="1" type="ORF">L6452_05099</name>
</gene>
<reference evidence="1 2" key="2">
    <citation type="journal article" date="2022" name="Mol. Ecol. Resour.">
        <title>The genomes of chicory, endive, great burdock and yacon provide insights into Asteraceae paleo-polyploidization history and plant inulin production.</title>
        <authorList>
            <person name="Fan W."/>
            <person name="Wang S."/>
            <person name="Wang H."/>
            <person name="Wang A."/>
            <person name="Jiang F."/>
            <person name="Liu H."/>
            <person name="Zhao H."/>
            <person name="Xu D."/>
            <person name="Zhang Y."/>
        </authorList>
    </citation>
    <scope>NUCLEOTIDE SEQUENCE [LARGE SCALE GENOMIC DNA]</scope>
    <source>
        <strain evidence="2">cv. Niubang</strain>
    </source>
</reference>
<accession>A0ACB9EG52</accession>
<name>A0ACB9EG52_ARCLA</name>
<evidence type="ECO:0000313" key="1">
    <source>
        <dbReference type="EMBL" id="KAI3757558.1"/>
    </source>
</evidence>
<keyword evidence="2" id="KW-1185">Reference proteome</keyword>
<reference evidence="2" key="1">
    <citation type="journal article" date="2022" name="Mol. Ecol. Resour.">
        <title>The genomes of chicory, endive, great burdock and yacon provide insights into Asteraceae palaeo-polyploidization history and plant inulin production.</title>
        <authorList>
            <person name="Fan W."/>
            <person name="Wang S."/>
            <person name="Wang H."/>
            <person name="Wang A."/>
            <person name="Jiang F."/>
            <person name="Liu H."/>
            <person name="Zhao H."/>
            <person name="Xu D."/>
            <person name="Zhang Y."/>
        </authorList>
    </citation>
    <scope>NUCLEOTIDE SEQUENCE [LARGE SCALE GENOMIC DNA]</scope>
    <source>
        <strain evidence="2">cv. Niubang</strain>
    </source>
</reference>
<organism evidence="1 2">
    <name type="scientific">Arctium lappa</name>
    <name type="common">Greater burdock</name>
    <name type="synonym">Lappa major</name>
    <dbReference type="NCBI Taxonomy" id="4217"/>
    <lineage>
        <taxon>Eukaryota</taxon>
        <taxon>Viridiplantae</taxon>
        <taxon>Streptophyta</taxon>
        <taxon>Embryophyta</taxon>
        <taxon>Tracheophyta</taxon>
        <taxon>Spermatophyta</taxon>
        <taxon>Magnoliopsida</taxon>
        <taxon>eudicotyledons</taxon>
        <taxon>Gunneridae</taxon>
        <taxon>Pentapetalae</taxon>
        <taxon>asterids</taxon>
        <taxon>campanulids</taxon>
        <taxon>Asterales</taxon>
        <taxon>Asteraceae</taxon>
        <taxon>Carduoideae</taxon>
        <taxon>Cardueae</taxon>
        <taxon>Arctiinae</taxon>
        <taxon>Arctium</taxon>
    </lineage>
</organism>
<proteinExistence type="predicted"/>
<sequence>MQIKLLCVPRGKLQSWALTPSYWQGRANMPLLLAHKGLHSSEKQQRDIASNHLQHVLLVFPRVKISKRFREMLVENMQSFNSEG</sequence>
<comment type="caution">
    <text evidence="1">The sequence shown here is derived from an EMBL/GenBank/DDBJ whole genome shotgun (WGS) entry which is preliminary data.</text>
</comment>
<evidence type="ECO:0000313" key="2">
    <source>
        <dbReference type="Proteomes" id="UP001055879"/>
    </source>
</evidence>
<protein>
    <submittedName>
        <fullName evidence="1">Uncharacterized protein</fullName>
    </submittedName>
</protein>
<dbReference type="EMBL" id="CM042048">
    <property type="protein sequence ID" value="KAI3757558.1"/>
    <property type="molecule type" value="Genomic_DNA"/>
</dbReference>
<dbReference type="Proteomes" id="UP001055879">
    <property type="component" value="Linkage Group LG02"/>
</dbReference>